<evidence type="ECO:0000256" key="9">
    <source>
        <dbReference type="HAMAP-Rule" id="MF_00446"/>
    </source>
</evidence>
<protein>
    <recommendedName>
        <fullName evidence="9">Aspartate 1-decarboxylase</fullName>
        <ecNumber evidence="9">4.1.1.11</ecNumber>
    </recommendedName>
    <alternativeName>
        <fullName evidence="9">Aspartate alpha-decarboxylase</fullName>
    </alternativeName>
    <component>
        <recommendedName>
            <fullName evidence="9">Aspartate 1-decarboxylase beta chain</fullName>
        </recommendedName>
    </component>
    <component>
        <recommendedName>
            <fullName evidence="9">Aspartate 1-decarboxylase alpha chain</fullName>
        </recommendedName>
    </component>
</protein>
<comment type="pathway">
    <text evidence="9">Cofactor biosynthesis; (R)-pantothenate biosynthesis; beta-alanine from L-aspartate: step 1/1.</text>
</comment>
<evidence type="ECO:0000256" key="8">
    <source>
        <dbReference type="ARBA" id="ARBA00023317"/>
    </source>
</evidence>
<feature type="chain" id="PRO_5014004383" description="Aspartate 1-decarboxylase alpha chain" evidence="9 13">
    <location>
        <begin position="25"/>
        <end position="128"/>
    </location>
</feature>
<feature type="chain" id="PRO_5014004378" description="Aspartate 1-decarboxylase beta chain" evidence="9 13">
    <location>
        <begin position="1"/>
        <end position="24"/>
    </location>
</feature>
<evidence type="ECO:0000256" key="7">
    <source>
        <dbReference type="ARBA" id="ARBA00023270"/>
    </source>
</evidence>
<dbReference type="Gene3D" id="2.40.40.20">
    <property type="match status" value="1"/>
</dbReference>
<comment type="subcellular location">
    <subcellularLocation>
        <location evidence="9">Cytoplasm</location>
    </subcellularLocation>
</comment>
<comment type="cofactor">
    <cofactor evidence="9 10">
        <name>pyruvate</name>
        <dbReference type="ChEBI" id="CHEBI:15361"/>
    </cofactor>
    <text evidence="9 10">Binds 1 pyruvoyl group covalently per subunit.</text>
</comment>
<evidence type="ECO:0000256" key="13">
    <source>
        <dbReference type="PIRSR" id="PIRSR006246-5"/>
    </source>
</evidence>
<proteinExistence type="inferred from homology"/>
<keyword evidence="2 9" id="KW-0566">Pantothenate biosynthesis</keyword>
<dbReference type="GeneID" id="95551003"/>
<dbReference type="GO" id="GO:0015940">
    <property type="term" value="P:pantothenate biosynthetic process"/>
    <property type="evidence" value="ECO:0007669"/>
    <property type="project" value="UniProtKB-UniRule"/>
</dbReference>
<dbReference type="PANTHER" id="PTHR21012:SF0">
    <property type="entry name" value="ASPARTATE 1-DECARBOXYLASE"/>
    <property type="match status" value="1"/>
</dbReference>
<feature type="modified residue" description="Pyruvic acid (Ser)" evidence="9 12">
    <location>
        <position position="25"/>
    </location>
</feature>
<evidence type="ECO:0000313" key="15">
    <source>
        <dbReference type="Proteomes" id="UP000192911"/>
    </source>
</evidence>
<dbReference type="GO" id="GO:0004068">
    <property type="term" value="F:aspartate 1-decarboxylase activity"/>
    <property type="evidence" value="ECO:0007669"/>
    <property type="project" value="UniProtKB-UniRule"/>
</dbReference>
<dbReference type="HAMAP" id="MF_00446">
    <property type="entry name" value="PanD"/>
    <property type="match status" value="1"/>
</dbReference>
<keyword evidence="8 9" id="KW-0670">Pyruvate</keyword>
<feature type="active site" description="Proton donor" evidence="9 10">
    <location>
        <position position="58"/>
    </location>
</feature>
<evidence type="ECO:0000256" key="6">
    <source>
        <dbReference type="ARBA" id="ARBA00023239"/>
    </source>
</evidence>
<evidence type="ECO:0000256" key="12">
    <source>
        <dbReference type="PIRSR" id="PIRSR006246-3"/>
    </source>
</evidence>
<feature type="binding site" evidence="9 11">
    <location>
        <begin position="73"/>
        <end position="75"/>
    </location>
    <ligand>
        <name>substrate</name>
    </ligand>
</feature>
<keyword evidence="15" id="KW-1185">Reference proteome</keyword>
<accession>A0A1X7GYL1</accession>
<sequence>MQRHMLKSKIHRAVVTHCELHYEGSCAIDEDLLEAADIVENERIDIWNINNGERFTTYAIRGERGSGMISLNGSAARRAQLGDLVIIAAFAAVDEAELKAGWEPKLVFVDEHNKIKGSRGHVPLQHWT</sequence>
<keyword evidence="4 9" id="KW-0068">Autocatalytic cleavage</keyword>
<dbReference type="Proteomes" id="UP000192911">
    <property type="component" value="Unassembled WGS sequence"/>
</dbReference>
<comment type="similarity">
    <text evidence="9">Belongs to the PanD family.</text>
</comment>
<dbReference type="EC" id="4.1.1.11" evidence="9"/>
<dbReference type="UniPathway" id="UPA00028">
    <property type="reaction ID" value="UER00002"/>
</dbReference>
<dbReference type="GO" id="GO:0006523">
    <property type="term" value="P:alanine biosynthetic process"/>
    <property type="evidence" value="ECO:0007669"/>
    <property type="project" value="InterPro"/>
</dbReference>
<keyword evidence="6 9" id="KW-0456">Lyase</keyword>
<dbReference type="Pfam" id="PF02261">
    <property type="entry name" value="Asp_decarbox"/>
    <property type="match status" value="1"/>
</dbReference>
<evidence type="ECO:0000256" key="2">
    <source>
        <dbReference type="ARBA" id="ARBA00022655"/>
    </source>
</evidence>
<comment type="function">
    <text evidence="9">Catalyzes the pyruvoyl-dependent decarboxylation of aspartate to produce beta-alanine.</text>
</comment>
<evidence type="ECO:0000256" key="5">
    <source>
        <dbReference type="ARBA" id="ARBA00023145"/>
    </source>
</evidence>
<dbReference type="SUPFAM" id="SSF50692">
    <property type="entry name" value="ADC-like"/>
    <property type="match status" value="1"/>
</dbReference>
<feature type="active site" description="Schiff-base intermediate with substrate; via pyruvic acid" evidence="9 10">
    <location>
        <position position="25"/>
    </location>
</feature>
<evidence type="ECO:0000256" key="3">
    <source>
        <dbReference type="ARBA" id="ARBA00022793"/>
    </source>
</evidence>
<name>A0A1X7GYL1_TRICW</name>
<comment type="PTM">
    <text evidence="9 12">Is synthesized initially as an inactive proenzyme, which is activated by self-cleavage at a specific serine bond to produce a beta-subunit with a hydroxyl group at its C-terminus and an alpha-subunit with a pyruvoyl group at its N-terminus.</text>
</comment>
<gene>
    <name evidence="9" type="primary">panD</name>
    <name evidence="14" type="ORF">SAMN06295900_11927</name>
</gene>
<comment type="catalytic activity">
    <reaction evidence="9">
        <text>L-aspartate + H(+) = beta-alanine + CO2</text>
        <dbReference type="Rhea" id="RHEA:19497"/>
        <dbReference type="ChEBI" id="CHEBI:15378"/>
        <dbReference type="ChEBI" id="CHEBI:16526"/>
        <dbReference type="ChEBI" id="CHEBI:29991"/>
        <dbReference type="ChEBI" id="CHEBI:57966"/>
        <dbReference type="EC" id="4.1.1.11"/>
    </reaction>
</comment>
<keyword evidence="1 9" id="KW-0963">Cytoplasm</keyword>
<evidence type="ECO:0000256" key="4">
    <source>
        <dbReference type="ARBA" id="ARBA00022813"/>
    </source>
</evidence>
<dbReference type="PIRSF" id="PIRSF006246">
    <property type="entry name" value="Asp_decarbox"/>
    <property type="match status" value="1"/>
</dbReference>
<dbReference type="OrthoDB" id="9803983at2"/>
<dbReference type="CDD" id="cd06919">
    <property type="entry name" value="Asp_decarbox"/>
    <property type="match status" value="1"/>
</dbReference>
<dbReference type="InterPro" id="IPR009010">
    <property type="entry name" value="Asp_de-COase-like_dom_sf"/>
</dbReference>
<feature type="binding site" evidence="9 11">
    <location>
        <position position="57"/>
    </location>
    <ligand>
        <name>substrate</name>
    </ligand>
</feature>
<organism evidence="14 15">
    <name type="scientific">Trinickia caryophylli</name>
    <name type="common">Paraburkholderia caryophylli</name>
    <dbReference type="NCBI Taxonomy" id="28094"/>
    <lineage>
        <taxon>Bacteria</taxon>
        <taxon>Pseudomonadati</taxon>
        <taxon>Pseudomonadota</taxon>
        <taxon>Betaproteobacteria</taxon>
        <taxon>Burkholderiales</taxon>
        <taxon>Burkholderiaceae</taxon>
        <taxon>Trinickia</taxon>
    </lineage>
</organism>
<dbReference type="GO" id="GO:0005829">
    <property type="term" value="C:cytosol"/>
    <property type="evidence" value="ECO:0007669"/>
    <property type="project" value="TreeGrafter"/>
</dbReference>
<dbReference type="PANTHER" id="PTHR21012">
    <property type="entry name" value="ASPARTATE 1-DECARBOXYLASE"/>
    <property type="match status" value="1"/>
</dbReference>
<evidence type="ECO:0000313" key="14">
    <source>
        <dbReference type="EMBL" id="SMF76286.1"/>
    </source>
</evidence>
<comment type="subunit">
    <text evidence="9">Heterooctamer of four alpha and four beta subunits.</text>
</comment>
<dbReference type="AlphaFoldDB" id="A0A1X7GYL1"/>
<evidence type="ECO:0000256" key="11">
    <source>
        <dbReference type="PIRSR" id="PIRSR006246-2"/>
    </source>
</evidence>
<dbReference type="InterPro" id="IPR003190">
    <property type="entry name" value="Asp_decarbox"/>
</dbReference>
<dbReference type="EMBL" id="FXAH01000019">
    <property type="protein sequence ID" value="SMF76286.1"/>
    <property type="molecule type" value="Genomic_DNA"/>
</dbReference>
<keyword evidence="3 9" id="KW-0210">Decarboxylase</keyword>
<evidence type="ECO:0000256" key="10">
    <source>
        <dbReference type="PIRSR" id="PIRSR006246-1"/>
    </source>
</evidence>
<keyword evidence="7 9" id="KW-0704">Schiff base</keyword>
<keyword evidence="5 9" id="KW-0865">Zymogen</keyword>
<dbReference type="RefSeq" id="WP_085230188.1">
    <property type="nucleotide sequence ID" value="NZ_BSQD01000017.1"/>
</dbReference>
<dbReference type="NCBIfam" id="TIGR00223">
    <property type="entry name" value="panD"/>
    <property type="match status" value="1"/>
</dbReference>
<dbReference type="STRING" id="28094.SAMN06295900_11927"/>
<evidence type="ECO:0000256" key="1">
    <source>
        <dbReference type="ARBA" id="ARBA00022490"/>
    </source>
</evidence>
<reference evidence="15" key="1">
    <citation type="submission" date="2017-04" db="EMBL/GenBank/DDBJ databases">
        <authorList>
            <person name="Varghese N."/>
            <person name="Submissions S."/>
        </authorList>
    </citation>
    <scope>NUCLEOTIDE SEQUENCE [LARGE SCALE GENOMIC DNA]</scope>
    <source>
        <strain evidence="15">Ballard 720</strain>
    </source>
</reference>